<comment type="caution">
    <text evidence="2">The sequence shown here is derived from an EMBL/GenBank/DDBJ whole genome shotgun (WGS) entry which is preliminary data.</text>
</comment>
<accession>A0A2N5W6E6</accession>
<sequence>MDRRQSVVPAASQLHNVSLDYKMDWAKIGGSSTVLPAGRLILICPTAVRFVDSGANDAVAGAVGCAIHQDLDWNSETLPYHRQAHSS</sequence>
<dbReference type="EMBL" id="PGCJ01000940">
    <property type="protein sequence ID" value="PLW13740.1"/>
    <property type="molecule type" value="Genomic_DNA"/>
</dbReference>
<protein>
    <submittedName>
        <fullName evidence="2">Uncharacterized protein</fullName>
    </submittedName>
</protein>
<organism evidence="2 3">
    <name type="scientific">Puccinia coronata f. sp. avenae</name>
    <dbReference type="NCBI Taxonomy" id="200324"/>
    <lineage>
        <taxon>Eukaryota</taxon>
        <taxon>Fungi</taxon>
        <taxon>Dikarya</taxon>
        <taxon>Basidiomycota</taxon>
        <taxon>Pucciniomycotina</taxon>
        <taxon>Pucciniomycetes</taxon>
        <taxon>Pucciniales</taxon>
        <taxon>Pucciniaceae</taxon>
        <taxon>Puccinia</taxon>
    </lineage>
</organism>
<proteinExistence type="predicted"/>
<evidence type="ECO:0000313" key="3">
    <source>
        <dbReference type="Proteomes" id="UP000235388"/>
    </source>
</evidence>
<reference evidence="2 3" key="1">
    <citation type="submission" date="2017-11" db="EMBL/GenBank/DDBJ databases">
        <title>De novo assembly and phasing of dikaryotic genomes from two isolates of Puccinia coronata f. sp. avenae, the causal agent of oat crown rust.</title>
        <authorList>
            <person name="Miller M.E."/>
            <person name="Zhang Y."/>
            <person name="Omidvar V."/>
            <person name="Sperschneider J."/>
            <person name="Schwessinger B."/>
            <person name="Raley C."/>
            <person name="Palmer J.M."/>
            <person name="Garnica D."/>
            <person name="Upadhyaya N."/>
            <person name="Rathjen J."/>
            <person name="Taylor J.M."/>
            <person name="Park R.F."/>
            <person name="Dodds P.N."/>
            <person name="Hirsch C.D."/>
            <person name="Kianian S.F."/>
            <person name="Figueroa M."/>
        </authorList>
    </citation>
    <scope>NUCLEOTIDE SEQUENCE [LARGE SCALE GENOMIC DNA]</scope>
    <source>
        <strain evidence="2">12NC29</strain>
    </source>
</reference>
<dbReference type="AlphaFoldDB" id="A0A2N5W6E6"/>
<evidence type="ECO:0000313" key="2">
    <source>
        <dbReference type="EMBL" id="PLW57793.1"/>
    </source>
</evidence>
<keyword evidence="3" id="KW-1185">Reference proteome</keyword>
<dbReference type="Proteomes" id="UP000235388">
    <property type="component" value="Unassembled WGS sequence"/>
</dbReference>
<name>A0A2N5W6E6_9BASI</name>
<evidence type="ECO:0000313" key="1">
    <source>
        <dbReference type="EMBL" id="PLW13740.1"/>
    </source>
</evidence>
<gene>
    <name evidence="2" type="ORF">PCANC_01334</name>
    <name evidence="1" type="ORF">PCANC_17876</name>
</gene>
<dbReference type="EMBL" id="PGCJ01000008">
    <property type="protein sequence ID" value="PLW57793.1"/>
    <property type="molecule type" value="Genomic_DNA"/>
</dbReference>